<sequence>MTKVQPRRYCELARAILPSFVCEWMQPGRQRPRKLHATSYLDGLRGLAALAVFGYHFTDYNLKYFHPGYGVQKSSSLLQLPFVRLIYAGKPMVHLFFVISGFALSLRPLQELRAQKIKECRATLASALFRRPIRLWGPCLVLTFSLVFWARFGFFLHYIDYQPTIEEQILDWGSDFFHRISWPWSWDFGERPRYNVHLWTIPIEFSHSYLLFLVMLLLSHLRSSLRVAIIVAIMAYTIRCGRWAAFEFLGGCLLAYMHTNQPESSDEFEKPSQGLRNAGCRVLNNILHVALLLTGTFIMSWPTDFAPLPPIYNYLVLQTPRPFPNKSAPDFWFGLAAVVVVWSVGQLKCLRRVLELPVPQYLGRISFSFYILQHPFLNLLQPWIMGAEPRAAQQEQPAVPGWGLRLWPGVHTWPQQISTPVIMVTFLSATLVALTATVASALPGATAADMIERQITNNNGTTSKVFVNRDVYELSTKETREASPLQEFFKTDTYEAYCAYNDDSGHTNDASPYVEDCTYILNYFRYQFRGFWDLSRLVAGEDYAIVTHNTCSLYYRVESGHDSAQLASADFGDFVNSTINKYKKSFGNSSFSRVETAGNLRCYESDGGVTDVVTTLSLKH</sequence>
<proteinExistence type="predicted"/>
<feature type="transmembrane region" description="Helical" evidence="1">
    <location>
        <begin position="85"/>
        <end position="106"/>
    </location>
</feature>
<feature type="transmembrane region" description="Helical" evidence="1">
    <location>
        <begin position="282"/>
        <end position="301"/>
    </location>
</feature>
<feature type="transmembrane region" description="Helical" evidence="1">
    <location>
        <begin position="39"/>
        <end position="57"/>
    </location>
</feature>
<evidence type="ECO:0000259" key="3">
    <source>
        <dbReference type="Pfam" id="PF14856"/>
    </source>
</evidence>
<keyword evidence="1" id="KW-1133">Transmembrane helix</keyword>
<dbReference type="GO" id="GO:0016746">
    <property type="term" value="F:acyltransferase activity"/>
    <property type="evidence" value="ECO:0007669"/>
    <property type="project" value="UniProtKB-KW"/>
</dbReference>
<dbReference type="Proteomes" id="UP001408356">
    <property type="component" value="Unassembled WGS sequence"/>
</dbReference>
<keyword evidence="1" id="KW-0812">Transmembrane</keyword>
<gene>
    <name evidence="4" type="ORF">SUNI508_02081</name>
</gene>
<keyword evidence="5" id="KW-1185">Reference proteome</keyword>
<reference evidence="4 5" key="1">
    <citation type="journal article" date="2024" name="J. Plant Pathol.">
        <title>Sequence and assembly of the genome of Seiridium unicorne, isolate CBS 538.82, causal agent of cypress canker disease.</title>
        <authorList>
            <person name="Scali E."/>
            <person name="Rocca G.D."/>
            <person name="Danti R."/>
            <person name="Garbelotto M."/>
            <person name="Barberini S."/>
            <person name="Baroncelli R."/>
            <person name="Emiliani G."/>
        </authorList>
    </citation>
    <scope>NUCLEOTIDE SEQUENCE [LARGE SCALE GENOMIC DNA]</scope>
    <source>
        <strain evidence="4 5">BM-138-508</strain>
    </source>
</reference>
<comment type="caution">
    <text evidence="4">The sequence shown here is derived from an EMBL/GenBank/DDBJ whole genome shotgun (WGS) entry which is preliminary data.</text>
</comment>
<dbReference type="PANTHER" id="PTHR23028:SF126">
    <property type="entry name" value="ACYLTRANSFERASE 3 DOMAIN-CONTAINING PROTEIN"/>
    <property type="match status" value="1"/>
</dbReference>
<feature type="transmembrane region" description="Helical" evidence="1">
    <location>
        <begin position="196"/>
        <end position="218"/>
    </location>
</feature>
<dbReference type="Pfam" id="PF14856">
    <property type="entry name" value="Hce2"/>
    <property type="match status" value="1"/>
</dbReference>
<evidence type="ECO:0000256" key="1">
    <source>
        <dbReference type="SAM" id="Phobius"/>
    </source>
</evidence>
<dbReference type="InterPro" id="IPR050879">
    <property type="entry name" value="Acyltransferase_3"/>
</dbReference>
<organism evidence="4 5">
    <name type="scientific">Seiridium unicorne</name>
    <dbReference type="NCBI Taxonomy" id="138068"/>
    <lineage>
        <taxon>Eukaryota</taxon>
        <taxon>Fungi</taxon>
        <taxon>Dikarya</taxon>
        <taxon>Ascomycota</taxon>
        <taxon>Pezizomycotina</taxon>
        <taxon>Sordariomycetes</taxon>
        <taxon>Xylariomycetidae</taxon>
        <taxon>Amphisphaeriales</taxon>
        <taxon>Sporocadaceae</taxon>
        <taxon>Seiridium</taxon>
    </lineage>
</organism>
<protein>
    <submittedName>
        <fullName evidence="4">Acyltransferase 3 domain-containing protein</fullName>
    </submittedName>
</protein>
<feature type="transmembrane region" description="Helical" evidence="1">
    <location>
        <begin position="331"/>
        <end position="349"/>
    </location>
</feature>
<dbReference type="Pfam" id="PF01757">
    <property type="entry name" value="Acyl_transf_3"/>
    <property type="match status" value="1"/>
</dbReference>
<dbReference type="EMBL" id="JARVKF010000418">
    <property type="protein sequence ID" value="KAK9415233.1"/>
    <property type="molecule type" value="Genomic_DNA"/>
</dbReference>
<keyword evidence="4" id="KW-0012">Acyltransferase</keyword>
<evidence type="ECO:0000259" key="2">
    <source>
        <dbReference type="Pfam" id="PF01757"/>
    </source>
</evidence>
<accession>A0ABR2UKU2</accession>
<feature type="transmembrane region" description="Helical" evidence="1">
    <location>
        <begin position="421"/>
        <end position="445"/>
    </location>
</feature>
<evidence type="ECO:0000313" key="5">
    <source>
        <dbReference type="Proteomes" id="UP001408356"/>
    </source>
</evidence>
<dbReference type="InterPro" id="IPR029226">
    <property type="entry name" value="Ecp2-like"/>
</dbReference>
<name>A0ABR2UKU2_9PEZI</name>
<evidence type="ECO:0000313" key="4">
    <source>
        <dbReference type="EMBL" id="KAK9415233.1"/>
    </source>
</evidence>
<feature type="domain" description="Ecp2 effector protein-like" evidence="3">
    <location>
        <begin position="498"/>
        <end position="602"/>
    </location>
</feature>
<feature type="domain" description="Acyltransferase 3" evidence="2">
    <location>
        <begin position="40"/>
        <end position="416"/>
    </location>
</feature>
<keyword evidence="1" id="KW-0472">Membrane</keyword>
<dbReference type="PANTHER" id="PTHR23028">
    <property type="entry name" value="ACETYLTRANSFERASE"/>
    <property type="match status" value="1"/>
</dbReference>
<feature type="transmembrane region" description="Helical" evidence="1">
    <location>
        <begin position="135"/>
        <end position="159"/>
    </location>
</feature>
<dbReference type="InterPro" id="IPR002656">
    <property type="entry name" value="Acyl_transf_3_dom"/>
</dbReference>
<keyword evidence="4" id="KW-0808">Transferase</keyword>